<dbReference type="Proteomes" id="UP001186974">
    <property type="component" value="Unassembled WGS sequence"/>
</dbReference>
<name>A0ACC3CUZ1_9PEZI</name>
<accession>A0ACC3CUZ1</accession>
<gene>
    <name evidence="1" type="ORF">LTS18_000220</name>
</gene>
<sequence length="133" mass="14684">YHHDKGKLAHFLHGHVENKDKLSRKAQLEAYDGCARLRPIWDDIAGQFDAVITPSVPDEAPVGLESTGDASFCSMWTILHVPALNIPGFKGENNMPIGLTLVGQRYRDQHVLHVGEAIGKIFELEGGFQSKLP</sequence>
<feature type="non-terminal residue" evidence="1">
    <location>
        <position position="1"/>
    </location>
</feature>
<keyword evidence="2" id="KW-1185">Reference proteome</keyword>
<organism evidence="1 2">
    <name type="scientific">Coniosporium uncinatum</name>
    <dbReference type="NCBI Taxonomy" id="93489"/>
    <lineage>
        <taxon>Eukaryota</taxon>
        <taxon>Fungi</taxon>
        <taxon>Dikarya</taxon>
        <taxon>Ascomycota</taxon>
        <taxon>Pezizomycotina</taxon>
        <taxon>Dothideomycetes</taxon>
        <taxon>Dothideomycetes incertae sedis</taxon>
        <taxon>Coniosporium</taxon>
    </lineage>
</organism>
<comment type="caution">
    <text evidence="1">The sequence shown here is derived from an EMBL/GenBank/DDBJ whole genome shotgun (WGS) entry which is preliminary data.</text>
</comment>
<evidence type="ECO:0000313" key="2">
    <source>
        <dbReference type="Proteomes" id="UP001186974"/>
    </source>
</evidence>
<protein>
    <submittedName>
        <fullName evidence="1">Uncharacterized protein</fullName>
    </submittedName>
</protein>
<reference evidence="1" key="1">
    <citation type="submission" date="2024-09" db="EMBL/GenBank/DDBJ databases">
        <title>Black Yeasts Isolated from many extreme environments.</title>
        <authorList>
            <person name="Coleine C."/>
            <person name="Stajich J.E."/>
            <person name="Selbmann L."/>
        </authorList>
    </citation>
    <scope>NUCLEOTIDE SEQUENCE</scope>
    <source>
        <strain evidence="1">CCFEE 5737</strain>
    </source>
</reference>
<dbReference type="EMBL" id="JAWDJW010011384">
    <property type="protein sequence ID" value="KAK3044839.1"/>
    <property type="molecule type" value="Genomic_DNA"/>
</dbReference>
<proteinExistence type="predicted"/>
<evidence type="ECO:0000313" key="1">
    <source>
        <dbReference type="EMBL" id="KAK3044839.1"/>
    </source>
</evidence>